<keyword evidence="4 7" id="KW-0732">Signal</keyword>
<feature type="chain" id="PRO_5011809822" description="Cytochrome c-type biogenesis protein" evidence="7">
    <location>
        <begin position="19"/>
        <end position="154"/>
    </location>
</feature>
<feature type="domain" description="CcmH/CycL/Ccl2/NrfF N-terminal" evidence="8">
    <location>
        <begin position="8"/>
        <end position="146"/>
    </location>
</feature>
<evidence type="ECO:0000256" key="5">
    <source>
        <dbReference type="ARBA" id="ARBA00022748"/>
    </source>
</evidence>
<dbReference type="PANTHER" id="PTHR47870:SF1">
    <property type="entry name" value="CYTOCHROME C-TYPE BIOGENESIS PROTEIN CCMH"/>
    <property type="match status" value="1"/>
</dbReference>
<evidence type="ECO:0000256" key="1">
    <source>
        <dbReference type="ARBA" id="ARBA00010342"/>
    </source>
</evidence>
<dbReference type="RefSeq" id="WP_245831975.1">
    <property type="nucleotide sequence ID" value="NZ_MPRJ01000012.1"/>
</dbReference>
<evidence type="ECO:0000259" key="8">
    <source>
        <dbReference type="Pfam" id="PF03918"/>
    </source>
</evidence>
<dbReference type="Gene3D" id="1.10.8.640">
    <property type="entry name" value="Cytochrome C biogenesis protein"/>
    <property type="match status" value="1"/>
</dbReference>
<comment type="similarity">
    <text evidence="1 7">Belongs to the CcmH/CycL/Ccl2/NrfF family.</text>
</comment>
<comment type="caution">
    <text evidence="9">The sequence shown here is derived from an EMBL/GenBank/DDBJ whole genome shotgun (WGS) entry which is preliminary data.</text>
</comment>
<comment type="function">
    <text evidence="7">Possible subunit of a heme lyase.</text>
</comment>
<dbReference type="InterPro" id="IPR051263">
    <property type="entry name" value="C-type_cytochrome_biogenesis"/>
</dbReference>
<dbReference type="InterPro" id="IPR005616">
    <property type="entry name" value="CcmH/CycL/Ccl2/NrfF_N"/>
</dbReference>
<dbReference type="GO" id="GO:0046872">
    <property type="term" value="F:metal ion binding"/>
    <property type="evidence" value="ECO:0007669"/>
    <property type="project" value="UniProtKB-KW"/>
</dbReference>
<dbReference type="FunFam" id="1.10.8.640:FF:000001">
    <property type="entry name" value="Cytochrome c-type biogenesis protein"/>
    <property type="match status" value="1"/>
</dbReference>
<evidence type="ECO:0000313" key="9">
    <source>
        <dbReference type="EMBL" id="OOZ37333.1"/>
    </source>
</evidence>
<evidence type="ECO:0000256" key="2">
    <source>
        <dbReference type="ARBA" id="ARBA00022617"/>
    </source>
</evidence>
<evidence type="ECO:0000256" key="7">
    <source>
        <dbReference type="RuleBase" id="RU364112"/>
    </source>
</evidence>
<evidence type="ECO:0000313" key="10">
    <source>
        <dbReference type="Proteomes" id="UP000190896"/>
    </source>
</evidence>
<dbReference type="AlphaFoldDB" id="A0A1T2KWY1"/>
<dbReference type="PANTHER" id="PTHR47870">
    <property type="entry name" value="CYTOCHROME C-TYPE BIOGENESIS PROTEIN CCMH"/>
    <property type="match status" value="1"/>
</dbReference>
<protein>
    <recommendedName>
        <fullName evidence="7">Cytochrome c-type biogenesis protein</fullName>
    </recommendedName>
</protein>
<keyword evidence="5" id="KW-0201">Cytochrome c-type biogenesis</keyword>
<proteinExistence type="inferred from homology"/>
<keyword evidence="7" id="KW-0472">Membrane</keyword>
<dbReference type="GO" id="GO:0005886">
    <property type="term" value="C:plasma membrane"/>
    <property type="evidence" value="ECO:0007669"/>
    <property type="project" value="TreeGrafter"/>
</dbReference>
<dbReference type="InterPro" id="IPR038297">
    <property type="entry name" value="CcmH/CycL/NrfF/Ccl2_sf"/>
</dbReference>
<evidence type="ECO:0000256" key="4">
    <source>
        <dbReference type="ARBA" id="ARBA00022729"/>
    </source>
</evidence>
<sequence length="154" mass="17713">MRRFLLSIMLALPLQVFAAIDAYHFDDPEKEARFQVLIEELRCLVCQNQNLADSNAELAQDMRKLTYEMVQRGSSNEEIVTYMVQRYGDFVMYRPPVQSNTLMLWVGPFIIMGIGLVILIVFVRSRASAPAEDIPEADLERAERLLNQNKDDQA</sequence>
<dbReference type="EMBL" id="MPRJ01000012">
    <property type="protein sequence ID" value="OOZ37333.1"/>
    <property type="molecule type" value="Genomic_DNA"/>
</dbReference>
<keyword evidence="6 7" id="KW-0408">Iron</keyword>
<dbReference type="Proteomes" id="UP000190896">
    <property type="component" value="Unassembled WGS sequence"/>
</dbReference>
<accession>A0A1T2KWY1</accession>
<feature type="transmembrane region" description="Helical" evidence="7">
    <location>
        <begin position="102"/>
        <end position="123"/>
    </location>
</feature>
<feature type="signal peptide" evidence="7">
    <location>
        <begin position="1"/>
        <end position="18"/>
    </location>
</feature>
<evidence type="ECO:0000256" key="3">
    <source>
        <dbReference type="ARBA" id="ARBA00022723"/>
    </source>
</evidence>
<keyword evidence="7" id="KW-1133">Transmembrane helix</keyword>
<name>A0A1T2KWY1_9GAMM</name>
<keyword evidence="7" id="KW-0812">Transmembrane</keyword>
<dbReference type="GO" id="GO:0017004">
    <property type="term" value="P:cytochrome complex assembly"/>
    <property type="evidence" value="ECO:0007669"/>
    <property type="project" value="UniProtKB-KW"/>
</dbReference>
<evidence type="ECO:0000256" key="6">
    <source>
        <dbReference type="ARBA" id="ARBA00023004"/>
    </source>
</evidence>
<keyword evidence="2 7" id="KW-0349">Heme</keyword>
<dbReference type="CDD" id="cd16378">
    <property type="entry name" value="CcmH_N"/>
    <property type="match status" value="1"/>
</dbReference>
<reference evidence="9 10" key="1">
    <citation type="submission" date="2016-11" db="EMBL/GenBank/DDBJ databases">
        <title>Mixed transmission modes and dynamic genome evolution in an obligate animal-bacterial symbiosis.</title>
        <authorList>
            <person name="Russell S.L."/>
            <person name="Corbett-Detig R.B."/>
            <person name="Cavanaugh C.M."/>
        </authorList>
    </citation>
    <scope>NUCLEOTIDE SEQUENCE [LARGE SCALE GENOMIC DNA]</scope>
    <source>
        <strain evidence="9">Se-Cadez</strain>
    </source>
</reference>
<keyword evidence="3 7" id="KW-0479">Metal-binding</keyword>
<organism evidence="9 10">
    <name type="scientific">Solemya velesiana gill symbiont</name>
    <dbReference type="NCBI Taxonomy" id="1918948"/>
    <lineage>
        <taxon>Bacteria</taxon>
        <taxon>Pseudomonadati</taxon>
        <taxon>Pseudomonadota</taxon>
        <taxon>Gammaproteobacteria</taxon>
        <taxon>sulfur-oxidizing symbionts</taxon>
    </lineage>
</organism>
<gene>
    <name evidence="9" type="ORF">BOW51_02895</name>
</gene>
<dbReference type="Pfam" id="PF03918">
    <property type="entry name" value="CcmH"/>
    <property type="match status" value="1"/>
</dbReference>
<keyword evidence="10" id="KW-1185">Reference proteome</keyword>